<evidence type="ECO:0000313" key="2">
    <source>
        <dbReference type="Proteomes" id="UP000271889"/>
    </source>
</evidence>
<name>A0A3P7MI64_CYLGO</name>
<protein>
    <submittedName>
        <fullName evidence="1">Uncharacterized protein</fullName>
    </submittedName>
</protein>
<accession>A0A3P7MI64</accession>
<proteinExistence type="predicted"/>
<dbReference type="EMBL" id="UYRV01106229">
    <property type="protein sequence ID" value="VDN22138.1"/>
    <property type="molecule type" value="Genomic_DNA"/>
</dbReference>
<organism evidence="1 2">
    <name type="scientific">Cylicostephanus goldi</name>
    <name type="common">Nematode worm</name>
    <dbReference type="NCBI Taxonomy" id="71465"/>
    <lineage>
        <taxon>Eukaryota</taxon>
        <taxon>Metazoa</taxon>
        <taxon>Ecdysozoa</taxon>
        <taxon>Nematoda</taxon>
        <taxon>Chromadorea</taxon>
        <taxon>Rhabditida</taxon>
        <taxon>Rhabditina</taxon>
        <taxon>Rhabditomorpha</taxon>
        <taxon>Strongyloidea</taxon>
        <taxon>Strongylidae</taxon>
        <taxon>Cylicostephanus</taxon>
    </lineage>
</organism>
<sequence length="196" mass="19900">MGPTNPSLAFKWWALCGKRISKILANVQGQADGRGDTLVQSSGGAVMSNFGFNSPYSSDKTVATAGATGSIQSMASILTRQELTWENILVQVLGSAEAAGIGHAQANLDLGAGNANNGIEINGLMSGVNAGGGIVNAEVKGNGQMDGAEHNLNVAMGGSVNGTSGNSTLVGATNIQSNTTNRNTSMFGLKTISRKN</sequence>
<evidence type="ECO:0000313" key="1">
    <source>
        <dbReference type="EMBL" id="VDN22138.1"/>
    </source>
</evidence>
<keyword evidence="2" id="KW-1185">Reference proteome</keyword>
<dbReference type="OrthoDB" id="5873858at2759"/>
<dbReference type="AlphaFoldDB" id="A0A3P7MI64"/>
<dbReference type="Proteomes" id="UP000271889">
    <property type="component" value="Unassembled WGS sequence"/>
</dbReference>
<reference evidence="1 2" key="1">
    <citation type="submission" date="2018-11" db="EMBL/GenBank/DDBJ databases">
        <authorList>
            <consortium name="Pathogen Informatics"/>
        </authorList>
    </citation>
    <scope>NUCLEOTIDE SEQUENCE [LARGE SCALE GENOMIC DNA]</scope>
</reference>
<gene>
    <name evidence="1" type="ORF">CGOC_LOCUS9217</name>
</gene>